<sequence>MSNDYFTLNSIKELQPCHFIDHRLEVGDAGDMELLSRLSRRHWRPGRDLHSWPILAFLLRFGGQSLYL</sequence>
<dbReference type="EMBL" id="PDCK01000043">
    <property type="protein sequence ID" value="PRQ30748.1"/>
    <property type="molecule type" value="Genomic_DNA"/>
</dbReference>
<keyword evidence="2" id="KW-1185">Reference proteome</keyword>
<proteinExistence type="predicted"/>
<evidence type="ECO:0000313" key="2">
    <source>
        <dbReference type="Proteomes" id="UP000238479"/>
    </source>
</evidence>
<organism evidence="1 2">
    <name type="scientific">Rosa chinensis</name>
    <name type="common">China rose</name>
    <dbReference type="NCBI Taxonomy" id="74649"/>
    <lineage>
        <taxon>Eukaryota</taxon>
        <taxon>Viridiplantae</taxon>
        <taxon>Streptophyta</taxon>
        <taxon>Embryophyta</taxon>
        <taxon>Tracheophyta</taxon>
        <taxon>Spermatophyta</taxon>
        <taxon>Magnoliopsida</taxon>
        <taxon>eudicotyledons</taxon>
        <taxon>Gunneridae</taxon>
        <taxon>Pentapetalae</taxon>
        <taxon>rosids</taxon>
        <taxon>fabids</taxon>
        <taxon>Rosales</taxon>
        <taxon>Rosaceae</taxon>
        <taxon>Rosoideae</taxon>
        <taxon>Rosoideae incertae sedis</taxon>
        <taxon>Rosa</taxon>
    </lineage>
</organism>
<gene>
    <name evidence="1" type="ORF">RchiOBHm_Chr5g0027941</name>
</gene>
<reference evidence="1 2" key="1">
    <citation type="journal article" date="2018" name="Nat. Genet.">
        <title>The Rosa genome provides new insights in the design of modern roses.</title>
        <authorList>
            <person name="Bendahmane M."/>
        </authorList>
    </citation>
    <scope>NUCLEOTIDE SEQUENCE [LARGE SCALE GENOMIC DNA]</scope>
    <source>
        <strain evidence="2">cv. Old Blush</strain>
    </source>
</reference>
<comment type="caution">
    <text evidence="1">The sequence shown here is derived from an EMBL/GenBank/DDBJ whole genome shotgun (WGS) entry which is preliminary data.</text>
</comment>
<accession>A0A2P6Q990</accession>
<name>A0A2P6Q990_ROSCH</name>
<dbReference type="Proteomes" id="UP000238479">
    <property type="component" value="Chromosome 5"/>
</dbReference>
<evidence type="ECO:0000313" key="1">
    <source>
        <dbReference type="EMBL" id="PRQ30748.1"/>
    </source>
</evidence>
<dbReference type="Gramene" id="PRQ30748">
    <property type="protein sequence ID" value="PRQ30748"/>
    <property type="gene ID" value="RchiOBHm_Chr5g0027941"/>
</dbReference>
<dbReference type="AlphaFoldDB" id="A0A2P6Q990"/>
<protein>
    <submittedName>
        <fullName evidence="1">Uncharacterized protein</fullName>
    </submittedName>
</protein>